<protein>
    <submittedName>
        <fullName evidence="2">Acyl carrier protein</fullName>
    </submittedName>
</protein>
<dbReference type="Gene3D" id="1.10.1200.10">
    <property type="entry name" value="ACP-like"/>
    <property type="match status" value="1"/>
</dbReference>
<dbReference type="RefSeq" id="WP_090874697.1">
    <property type="nucleotide sequence ID" value="NZ_FMXQ01000001.1"/>
</dbReference>
<reference evidence="2 3" key="1">
    <citation type="submission" date="2016-10" db="EMBL/GenBank/DDBJ databases">
        <authorList>
            <person name="de Groot N.N."/>
        </authorList>
    </citation>
    <scope>NUCLEOTIDE SEQUENCE [LARGE SCALE GENOMIC DNA]</scope>
    <source>
        <strain evidence="2 3">ATCC 35022</strain>
    </source>
</reference>
<dbReference type="AlphaFoldDB" id="A0A1G6AGY6"/>
<dbReference type="EMBL" id="FMXQ01000001">
    <property type="protein sequence ID" value="SDB07665.1"/>
    <property type="molecule type" value="Genomic_DNA"/>
</dbReference>
<dbReference type="STRING" id="665467.SAMN02982931_00604"/>
<dbReference type="OrthoDB" id="2625323at2"/>
<organism evidence="2 3">
    <name type="scientific">Bauldia litoralis</name>
    <dbReference type="NCBI Taxonomy" id="665467"/>
    <lineage>
        <taxon>Bacteria</taxon>
        <taxon>Pseudomonadati</taxon>
        <taxon>Pseudomonadota</taxon>
        <taxon>Alphaproteobacteria</taxon>
        <taxon>Hyphomicrobiales</taxon>
        <taxon>Kaistiaceae</taxon>
        <taxon>Bauldia</taxon>
    </lineage>
</organism>
<accession>A0A1G6AGY6</accession>
<name>A0A1G6AGY6_9HYPH</name>
<keyword evidence="3" id="KW-1185">Reference proteome</keyword>
<dbReference type="SUPFAM" id="SSF47336">
    <property type="entry name" value="ACP-like"/>
    <property type="match status" value="1"/>
</dbReference>
<dbReference type="Proteomes" id="UP000199071">
    <property type="component" value="Unassembled WGS sequence"/>
</dbReference>
<sequence length="91" mass="9578">MLNSEIETRVRAFIDENFIFAEEDAGLDGAASLLDAGLVDSTGILELVTFLESDFAIQVADADIVPENLDTIDAIVAYVASRRGASASVAA</sequence>
<feature type="domain" description="Carrier" evidence="1">
    <location>
        <begin position="4"/>
        <end position="83"/>
    </location>
</feature>
<evidence type="ECO:0000259" key="1">
    <source>
        <dbReference type="PROSITE" id="PS50075"/>
    </source>
</evidence>
<dbReference type="InterPro" id="IPR009081">
    <property type="entry name" value="PP-bd_ACP"/>
</dbReference>
<dbReference type="InterPro" id="IPR036736">
    <property type="entry name" value="ACP-like_sf"/>
</dbReference>
<dbReference type="PROSITE" id="PS50075">
    <property type="entry name" value="CARRIER"/>
    <property type="match status" value="1"/>
</dbReference>
<proteinExistence type="predicted"/>
<evidence type="ECO:0000313" key="2">
    <source>
        <dbReference type="EMBL" id="SDB07665.1"/>
    </source>
</evidence>
<evidence type="ECO:0000313" key="3">
    <source>
        <dbReference type="Proteomes" id="UP000199071"/>
    </source>
</evidence>
<gene>
    <name evidence="2" type="ORF">SAMN02982931_00604</name>
</gene>